<dbReference type="PANTHER" id="PTHR11802">
    <property type="entry name" value="SERINE PROTEASE FAMILY S10 SERINE CARBOXYPEPTIDASE"/>
    <property type="match status" value="1"/>
</dbReference>
<dbReference type="Proteomes" id="UP000663832">
    <property type="component" value="Unassembled WGS sequence"/>
</dbReference>
<comment type="similarity">
    <text evidence="3">Belongs to the peptidase S10 family.</text>
</comment>
<evidence type="ECO:0000256" key="6">
    <source>
        <dbReference type="ARBA" id="ARBA00022729"/>
    </source>
</evidence>
<evidence type="ECO:0000256" key="3">
    <source>
        <dbReference type="ARBA" id="ARBA00009431"/>
    </source>
</evidence>
<dbReference type="Proteomes" id="UP000663877">
    <property type="component" value="Unassembled WGS sequence"/>
</dbReference>
<dbReference type="InterPro" id="IPR029058">
    <property type="entry name" value="AB_hydrolase_fold"/>
</dbReference>
<evidence type="ECO:0000256" key="14">
    <source>
        <dbReference type="SAM" id="Phobius"/>
    </source>
</evidence>
<dbReference type="EMBL" id="CAJNOM010000738">
    <property type="protein sequence ID" value="CAF1553503.1"/>
    <property type="molecule type" value="Genomic_DNA"/>
</dbReference>
<name>A0A815B3D1_9BILA</name>
<keyword evidence="9 14" id="KW-0472">Membrane</keyword>
<evidence type="ECO:0000256" key="5">
    <source>
        <dbReference type="ARBA" id="ARBA00022703"/>
    </source>
</evidence>
<organism evidence="15 18">
    <name type="scientific">Adineta steineri</name>
    <dbReference type="NCBI Taxonomy" id="433720"/>
    <lineage>
        <taxon>Eukaryota</taxon>
        <taxon>Metazoa</taxon>
        <taxon>Spiralia</taxon>
        <taxon>Gnathifera</taxon>
        <taxon>Rotifera</taxon>
        <taxon>Eurotatoria</taxon>
        <taxon>Bdelloidea</taxon>
        <taxon>Adinetida</taxon>
        <taxon>Adinetidae</taxon>
        <taxon>Adineta</taxon>
    </lineage>
</organism>
<dbReference type="GO" id="GO:0005802">
    <property type="term" value="C:trans-Golgi network"/>
    <property type="evidence" value="ECO:0007669"/>
    <property type="project" value="TreeGrafter"/>
</dbReference>
<keyword evidence="6" id="KW-0732">Signal</keyword>
<proteinExistence type="inferred from homology"/>
<keyword evidence="5" id="KW-0053">Apoptosis</keyword>
<evidence type="ECO:0000256" key="10">
    <source>
        <dbReference type="ARBA" id="ARBA00038895"/>
    </source>
</evidence>
<accession>A0A815B3D1</accession>
<dbReference type="InterPro" id="IPR001563">
    <property type="entry name" value="Peptidase_S10"/>
</dbReference>
<evidence type="ECO:0000256" key="11">
    <source>
        <dbReference type="ARBA" id="ARBA00040403"/>
    </source>
</evidence>
<dbReference type="GO" id="GO:0004185">
    <property type="term" value="F:serine-type carboxypeptidase activity"/>
    <property type="evidence" value="ECO:0007669"/>
    <property type="project" value="UniProtKB-EC"/>
</dbReference>
<dbReference type="GO" id="GO:0006508">
    <property type="term" value="P:proteolysis"/>
    <property type="evidence" value="ECO:0007669"/>
    <property type="project" value="InterPro"/>
</dbReference>
<evidence type="ECO:0000313" key="15">
    <source>
        <dbReference type="EMBL" id="CAF1265334.1"/>
    </source>
</evidence>
<evidence type="ECO:0000313" key="17">
    <source>
        <dbReference type="Proteomes" id="UP000663832"/>
    </source>
</evidence>
<keyword evidence="4 14" id="KW-0812">Transmembrane</keyword>
<dbReference type="AlphaFoldDB" id="A0A815B3D1"/>
<dbReference type="EMBL" id="CAJNOI010000390">
    <property type="protein sequence ID" value="CAF1265334.1"/>
    <property type="molecule type" value="Genomic_DNA"/>
</dbReference>
<comment type="caution">
    <text evidence="15">The sequence shown here is derived from an EMBL/GenBank/DDBJ whole genome shotgun (WGS) entry which is preliminary data.</text>
</comment>
<evidence type="ECO:0000256" key="7">
    <source>
        <dbReference type="ARBA" id="ARBA00022989"/>
    </source>
</evidence>
<evidence type="ECO:0000256" key="13">
    <source>
        <dbReference type="ARBA" id="ARBA00042717"/>
    </source>
</evidence>
<dbReference type="PANTHER" id="PTHR11802:SF190">
    <property type="entry name" value="PHEROMONE-PROCESSING CARBOXYPEPTIDASE KEX1"/>
    <property type="match status" value="1"/>
</dbReference>
<dbReference type="PRINTS" id="PR00724">
    <property type="entry name" value="CRBOXYPTASEC"/>
</dbReference>
<keyword evidence="17" id="KW-1185">Reference proteome</keyword>
<evidence type="ECO:0000313" key="18">
    <source>
        <dbReference type="Proteomes" id="UP000663877"/>
    </source>
</evidence>
<evidence type="ECO:0000256" key="4">
    <source>
        <dbReference type="ARBA" id="ARBA00022692"/>
    </source>
</evidence>
<comment type="catalytic activity">
    <reaction evidence="1">
        <text>Preferential release of a C-terminal arginine or lysine residue.</text>
        <dbReference type="EC" id="3.4.16.6"/>
    </reaction>
</comment>
<feature type="transmembrane region" description="Helical" evidence="14">
    <location>
        <begin position="466"/>
        <end position="485"/>
    </location>
</feature>
<evidence type="ECO:0000256" key="2">
    <source>
        <dbReference type="ARBA" id="ARBA00004393"/>
    </source>
</evidence>
<evidence type="ECO:0000256" key="8">
    <source>
        <dbReference type="ARBA" id="ARBA00023034"/>
    </source>
</evidence>
<evidence type="ECO:0000256" key="9">
    <source>
        <dbReference type="ARBA" id="ARBA00023136"/>
    </source>
</evidence>
<evidence type="ECO:0000256" key="1">
    <source>
        <dbReference type="ARBA" id="ARBA00001003"/>
    </source>
</evidence>
<dbReference type="Gene3D" id="3.40.50.1820">
    <property type="entry name" value="alpha/beta hydrolase"/>
    <property type="match status" value="1"/>
</dbReference>
<protein>
    <recommendedName>
        <fullName evidence="12">Pheromone-processing carboxypeptidase KEX1</fullName>
        <ecNumber evidence="10">3.4.16.6</ecNumber>
    </recommendedName>
    <alternativeName>
        <fullName evidence="13">Carboxypeptidase D</fullName>
    </alternativeName>
    <alternativeName>
        <fullName evidence="11">Pheromone-processing carboxypeptidase kex1</fullName>
    </alternativeName>
</protein>
<evidence type="ECO:0000256" key="12">
    <source>
        <dbReference type="ARBA" id="ARBA00040628"/>
    </source>
</evidence>
<dbReference type="EC" id="3.4.16.6" evidence="10"/>
<keyword evidence="8" id="KW-0333">Golgi apparatus</keyword>
<gene>
    <name evidence="15" type="ORF">BJG266_LOCUS30354</name>
    <name evidence="16" type="ORF">QVE165_LOCUS47286</name>
</gene>
<reference evidence="15" key="1">
    <citation type="submission" date="2021-02" db="EMBL/GenBank/DDBJ databases">
        <authorList>
            <person name="Nowell W R."/>
        </authorList>
    </citation>
    <scope>NUCLEOTIDE SEQUENCE</scope>
</reference>
<comment type="subcellular location">
    <subcellularLocation>
        <location evidence="2">Golgi apparatus</location>
        <location evidence="2">trans-Golgi network membrane</location>
        <topology evidence="2">Single-pass type I membrane protein</topology>
    </subcellularLocation>
</comment>
<dbReference type="Pfam" id="PF00450">
    <property type="entry name" value="Peptidase_S10"/>
    <property type="match status" value="1"/>
</dbReference>
<evidence type="ECO:0000313" key="16">
    <source>
        <dbReference type="EMBL" id="CAF1553503.1"/>
    </source>
</evidence>
<keyword evidence="7 14" id="KW-1133">Transmembrane helix</keyword>
<dbReference type="SUPFAM" id="SSF53474">
    <property type="entry name" value="alpha/beta-Hydrolases"/>
    <property type="match status" value="1"/>
</dbReference>
<sequence>MFNYYVTSLQASDFYVKNLPLLPEAESMIHMHAGYLPVGSETDGELFFWHFAKKFKDDKPRTIIWLNGGPGQSSLIGAWTEIGPFRFLDQNTIVTNNGSWHFYANLLFVDQPIGTGFSYVNQNQFIKELDEMAEHFLNFLDRYVKIFPEFLEEDIYLAGESFGGQYIPYIAKAILEKRSLFRLRGLLIGDGWIDPISLYNSYLPYAIANNLVKNDSELYTNLTQIVAACRQILSRQVNVFVSQCYYILHQIMNNGIIKEQDGGNTEDSCINVYDIRLGAKKPMCGSNGPSELEYVSAYLNRRDVMSSIHINGKNSEWRAFTRLVFALFRALNSKPSIHLLPDLLSKIPIVFYNGEYDLICNHWAAENMLDNMTWNGASGFDLGNGKIAPTLSWVVDGESAGSIRYARNLTYILFFNAGHMVPYDQARRSQAMLYQFIQLNITYPNNQIVNNNYTKDNQNTHRSLKYIISIVCITIVVVISIIWFLSPKRQQSMSHAKVIYKNDGPVTSDNETVV</sequence>
<dbReference type="OrthoDB" id="443318at2759"/>
<dbReference type="GO" id="GO:0006915">
    <property type="term" value="P:apoptotic process"/>
    <property type="evidence" value="ECO:0007669"/>
    <property type="project" value="UniProtKB-KW"/>
</dbReference>